<keyword evidence="9 10" id="KW-0472">Membrane</keyword>
<keyword evidence="5" id="KW-0809">Transit peptide</keyword>
<dbReference type="InterPro" id="IPR004203">
    <property type="entry name" value="Cyt_c_oxidase_su4_fam"/>
</dbReference>
<sequence length="170" mass="19801">MSFLLPRIRVTPPPLARAIYGRCRIGCRDVVGHGKNGMASYQDDAHFPFPSVRFKENTRDIAALRQKEKGDWKMLSCEEKKALYRASFCQTFAEFQAPTGSWKFVTGWVLLMTSFGFWALMFYHHFVNEPLPESYSEASRKAQLRRMLELHVNPIDGLSSHWDHDKDQWK</sequence>
<feature type="transmembrane region" description="Helical" evidence="10">
    <location>
        <begin position="105"/>
        <end position="126"/>
    </location>
</feature>
<dbReference type="Gene3D" id="1.10.442.10">
    <property type="entry name" value="Cytochrome c oxidase subunit IV"/>
    <property type="match status" value="1"/>
</dbReference>
<comment type="function">
    <text evidence="10">Component of the cytochrome c oxidase, the last enzyme in the mitochondrial electron transport chain which drives oxidative phosphorylation.</text>
</comment>
<dbReference type="PANTHER" id="PTHR10707:SF10">
    <property type="entry name" value="CYTOCHROME C OXIDASE SUBUNIT 4"/>
    <property type="match status" value="1"/>
</dbReference>
<gene>
    <name evidence="11" type="ORF">JYU34_015519</name>
</gene>
<dbReference type="PANTHER" id="PTHR10707">
    <property type="entry name" value="CYTOCHROME C OXIDASE SUBUNIT IV"/>
    <property type="match status" value="1"/>
</dbReference>
<dbReference type="Proteomes" id="UP000823941">
    <property type="component" value="Chromosome 20"/>
</dbReference>
<evidence type="ECO:0000256" key="2">
    <source>
        <dbReference type="ARBA" id="ARBA00008135"/>
    </source>
</evidence>
<evidence type="ECO:0000256" key="4">
    <source>
        <dbReference type="ARBA" id="ARBA00022792"/>
    </source>
</evidence>
<keyword evidence="8 10" id="KW-0496">Mitochondrion</keyword>
<dbReference type="InterPro" id="IPR036639">
    <property type="entry name" value="Cyt_c_oxidase_su4_sf"/>
</dbReference>
<evidence type="ECO:0000256" key="10">
    <source>
        <dbReference type="RuleBase" id="RU367145"/>
    </source>
</evidence>
<accession>A0ABQ7Q8A9</accession>
<evidence type="ECO:0000256" key="5">
    <source>
        <dbReference type="ARBA" id="ARBA00022946"/>
    </source>
</evidence>
<evidence type="ECO:0000313" key="11">
    <source>
        <dbReference type="EMBL" id="KAG7301113.1"/>
    </source>
</evidence>
<comment type="pathway">
    <text evidence="10">Energy metabolism; oxidative phosphorylation.</text>
</comment>
<keyword evidence="7" id="KW-0560">Oxidoreductase</keyword>
<evidence type="ECO:0000256" key="8">
    <source>
        <dbReference type="ARBA" id="ARBA00023128"/>
    </source>
</evidence>
<proteinExistence type="inferred from homology"/>
<keyword evidence="6 10" id="KW-1133">Transmembrane helix</keyword>
<evidence type="ECO:0000313" key="12">
    <source>
        <dbReference type="Proteomes" id="UP000823941"/>
    </source>
</evidence>
<keyword evidence="12" id="KW-1185">Reference proteome</keyword>
<comment type="similarity">
    <text evidence="2 10">Belongs to the cytochrome c oxidase IV family.</text>
</comment>
<reference evidence="11 12" key="1">
    <citation type="submission" date="2021-06" db="EMBL/GenBank/DDBJ databases">
        <title>A haploid diamondback moth (Plutella xylostella L.) genome assembly resolves 31 chromosomes and identifies a diamide resistance mutation.</title>
        <authorList>
            <person name="Ward C.M."/>
            <person name="Perry K.D."/>
            <person name="Baker G."/>
            <person name="Powis K."/>
            <person name="Heckel D.G."/>
            <person name="Baxter S.W."/>
        </authorList>
    </citation>
    <scope>NUCLEOTIDE SEQUENCE [LARGE SCALE GENOMIC DNA]</scope>
    <source>
        <strain evidence="11 12">LV</strain>
        <tissue evidence="11">Single pupa</tissue>
    </source>
</reference>
<dbReference type="CDD" id="cd00922">
    <property type="entry name" value="Cyt_c_Oxidase_IV"/>
    <property type="match status" value="1"/>
</dbReference>
<comment type="subcellular location">
    <subcellularLocation>
        <location evidence="1 10">Mitochondrion inner membrane</location>
        <topology evidence="1 10">Single-pass membrane protein</topology>
    </subcellularLocation>
</comment>
<dbReference type="EMBL" id="JAHIBW010000020">
    <property type="protein sequence ID" value="KAG7301113.1"/>
    <property type="molecule type" value="Genomic_DNA"/>
</dbReference>
<dbReference type="Pfam" id="PF02936">
    <property type="entry name" value="COX4"/>
    <property type="match status" value="1"/>
</dbReference>
<dbReference type="InterPro" id="IPR013288">
    <property type="entry name" value="Cyt_c_oxidase_su4"/>
</dbReference>
<dbReference type="PRINTS" id="PR01873">
    <property type="entry name" value="CYTCOXIDASE4"/>
</dbReference>
<evidence type="ECO:0000256" key="7">
    <source>
        <dbReference type="ARBA" id="ARBA00023002"/>
    </source>
</evidence>
<organism evidence="11 12">
    <name type="scientific">Plutella xylostella</name>
    <name type="common">Diamondback moth</name>
    <name type="synonym">Plutella maculipennis</name>
    <dbReference type="NCBI Taxonomy" id="51655"/>
    <lineage>
        <taxon>Eukaryota</taxon>
        <taxon>Metazoa</taxon>
        <taxon>Ecdysozoa</taxon>
        <taxon>Arthropoda</taxon>
        <taxon>Hexapoda</taxon>
        <taxon>Insecta</taxon>
        <taxon>Pterygota</taxon>
        <taxon>Neoptera</taxon>
        <taxon>Endopterygota</taxon>
        <taxon>Lepidoptera</taxon>
        <taxon>Glossata</taxon>
        <taxon>Ditrysia</taxon>
        <taxon>Yponomeutoidea</taxon>
        <taxon>Plutellidae</taxon>
        <taxon>Plutella</taxon>
    </lineage>
</organism>
<evidence type="ECO:0000256" key="3">
    <source>
        <dbReference type="ARBA" id="ARBA00022692"/>
    </source>
</evidence>
<comment type="caution">
    <text evidence="11">The sequence shown here is derived from an EMBL/GenBank/DDBJ whole genome shotgun (WGS) entry which is preliminary data.</text>
</comment>
<keyword evidence="4 10" id="KW-0999">Mitochondrion inner membrane</keyword>
<dbReference type="SUPFAM" id="SSF81406">
    <property type="entry name" value="Mitochondrial cytochrome c oxidase subunit IV"/>
    <property type="match status" value="1"/>
</dbReference>
<evidence type="ECO:0000256" key="6">
    <source>
        <dbReference type="ARBA" id="ARBA00022989"/>
    </source>
</evidence>
<evidence type="ECO:0000256" key="9">
    <source>
        <dbReference type="ARBA" id="ARBA00023136"/>
    </source>
</evidence>
<name>A0ABQ7Q8A9_PLUXY</name>
<comment type="subunit">
    <text evidence="10">Component of the cytochrome c oxidase (complex IV, CIV), a multisubunit enzyme composed of 14 subunits.</text>
</comment>
<protein>
    <recommendedName>
        <fullName evidence="10">Cytochrome c oxidase subunit 4</fullName>
    </recommendedName>
</protein>
<keyword evidence="3 10" id="KW-0812">Transmembrane</keyword>
<evidence type="ECO:0000256" key="1">
    <source>
        <dbReference type="ARBA" id="ARBA00004434"/>
    </source>
</evidence>